<comment type="caution">
    <text evidence="2">The sequence shown here is derived from an EMBL/GenBank/DDBJ whole genome shotgun (WGS) entry which is preliminary data.</text>
</comment>
<feature type="region of interest" description="Disordered" evidence="1">
    <location>
        <begin position="362"/>
        <end position="383"/>
    </location>
</feature>
<feature type="region of interest" description="Disordered" evidence="1">
    <location>
        <begin position="320"/>
        <end position="343"/>
    </location>
</feature>
<feature type="compositionally biased region" description="Polar residues" evidence="1">
    <location>
        <begin position="784"/>
        <end position="802"/>
    </location>
</feature>
<feature type="region of interest" description="Disordered" evidence="1">
    <location>
        <begin position="783"/>
        <end position="814"/>
    </location>
</feature>
<feature type="region of interest" description="Disordered" evidence="1">
    <location>
        <begin position="706"/>
        <end position="737"/>
    </location>
</feature>
<reference evidence="2" key="1">
    <citation type="submission" date="2022-04" db="EMBL/GenBank/DDBJ databases">
        <authorList>
            <person name="Xu L."/>
            <person name="Lv Z."/>
        </authorList>
    </citation>
    <scope>NUCLEOTIDE SEQUENCE</scope>
    <source>
        <strain evidence="2">LV_2022a</strain>
    </source>
</reference>
<evidence type="ECO:0000256" key="1">
    <source>
        <dbReference type="SAM" id="MobiDB-lite"/>
    </source>
</evidence>
<evidence type="ECO:0000313" key="3">
    <source>
        <dbReference type="Proteomes" id="UP001292079"/>
    </source>
</evidence>
<feature type="compositionally biased region" description="Basic residues" evidence="1">
    <location>
        <begin position="330"/>
        <end position="342"/>
    </location>
</feature>
<accession>A0AAE1Z9Y1</accession>
<keyword evidence="3" id="KW-1185">Reference proteome</keyword>
<feature type="compositionally biased region" description="Low complexity" evidence="1">
    <location>
        <begin position="1322"/>
        <end position="1336"/>
    </location>
</feature>
<feature type="region of interest" description="Disordered" evidence="1">
    <location>
        <begin position="1371"/>
        <end position="1396"/>
    </location>
</feature>
<reference evidence="2" key="2">
    <citation type="journal article" date="2023" name="Infect Dis Poverty">
        <title>Chromosome-scale genome of the human blood fluke Schistosoma mekongi and its implications for public health.</title>
        <authorList>
            <person name="Zhou M."/>
            <person name="Xu L."/>
            <person name="Xu D."/>
            <person name="Chen W."/>
            <person name="Khan J."/>
            <person name="Hu Y."/>
            <person name="Huang H."/>
            <person name="Wei H."/>
            <person name="Zhang Y."/>
            <person name="Chusongsang P."/>
            <person name="Tanasarnprasert K."/>
            <person name="Hu X."/>
            <person name="Limpanont Y."/>
            <person name="Lv Z."/>
        </authorList>
    </citation>
    <scope>NUCLEOTIDE SEQUENCE</scope>
    <source>
        <strain evidence="2">LV_2022a</strain>
    </source>
</reference>
<feature type="compositionally biased region" description="Low complexity" evidence="1">
    <location>
        <begin position="1372"/>
        <end position="1387"/>
    </location>
</feature>
<organism evidence="2 3">
    <name type="scientific">Schistosoma mekongi</name>
    <name type="common">Parasitic worm</name>
    <dbReference type="NCBI Taxonomy" id="38744"/>
    <lineage>
        <taxon>Eukaryota</taxon>
        <taxon>Metazoa</taxon>
        <taxon>Spiralia</taxon>
        <taxon>Lophotrochozoa</taxon>
        <taxon>Platyhelminthes</taxon>
        <taxon>Trematoda</taxon>
        <taxon>Digenea</taxon>
        <taxon>Strigeidida</taxon>
        <taxon>Schistosomatoidea</taxon>
        <taxon>Schistosomatidae</taxon>
        <taxon>Schistosoma</taxon>
    </lineage>
</organism>
<feature type="region of interest" description="Disordered" evidence="1">
    <location>
        <begin position="1319"/>
        <end position="1347"/>
    </location>
</feature>
<protein>
    <submittedName>
        <fullName evidence="2">Uncharacterized protein</fullName>
    </submittedName>
</protein>
<feature type="compositionally biased region" description="Low complexity" evidence="1">
    <location>
        <begin position="803"/>
        <end position="814"/>
    </location>
</feature>
<feature type="compositionally biased region" description="Low complexity" evidence="1">
    <location>
        <begin position="367"/>
        <end position="383"/>
    </location>
</feature>
<feature type="region of interest" description="Disordered" evidence="1">
    <location>
        <begin position="1167"/>
        <end position="1194"/>
    </location>
</feature>
<name>A0AAE1Z9Y1_SCHME</name>
<dbReference type="EMBL" id="JALJAT010000004">
    <property type="protein sequence ID" value="KAK4470270.1"/>
    <property type="molecule type" value="Genomic_DNA"/>
</dbReference>
<sequence>MQKNAETFTRVDCEEYKEAKDNATESLETRVEECHMRTGSPLSSQNPVGCNPPKNGLIASALEIPNSVCLSFEHVDPQLRTTPLLHSAEKTAVQDEKHSGLCIKIQKDLPISQGLEFTEIENQGQFNSPVNVLSSSKQHKEVLIDGFAILSFKTMHDMLEFTKLNESQNPGMAPISEQTYKRARRCGMPKRKRTKAFLKQTLKLQPSEHQYSYAYKSHYETNSLSPLIHLSPNNESPDTKPKINKAITNMNNNIQHSCEVNNMSLHVEENINHDVLRYRDESPQYNPYCFTSNLSINNAITNSIPSNTTTITNATNSNDKTFTSPNYSHHQNHHQHPLHHNNHSTLMTMPKIEHTYSKKNIQSPEYSSVSSLNHSNLSSSSPSQDCRLMSGMWNSLTNKTDITSLQKTDKITYGKNLESNNVKPGPKVAVCEPSKQSVDSVSSSKSHCHQFSVAALTDEVMHPTHADKCYKLQTVISKSPKYSGTSKKRAYRKSEQRDSTNLHDKYLHNHNDYDKQYMHSKSEYSAHKNRCSIVDNNRNNKSSNSTIIDSVKGETSFLTTVSTNHHSNQLHDSVSRYSSLMANHHLNSLPSSLRNSFDSLPYHPRHLPPRALMESKSCGSQVSQFKPTTSSKSLPDLAPPSFVSSNPFFSHQNLLKQFMGIDSETANQLFSDPRFMEIYALTMATLSNNNDASACDPRISFSNHENTIMPTSIDNTGNQNNDNYQDRNGSNVGQSRVDPSLNTNMSSPHCGLLHGSNSSGVQNKLHHCSNMLLSSSRFPLASGAGSSSHINTANSSTNRFVPSNSESLSVGGSSQMIGRSQATLATAYADRELVSSSLSNPTLGRVKSSSQGLMMNNSISAAPSPLNNSLPLPTTISNISYCLPNNRNVQNFNNVVPNPIIQHHHLTSLSQSMGLLESLTSTAYNNSKSNPIGLTPSPSDVIINKNLGPYPLKLFNGDVHNPVSSSSSVSNHDNHNMEMHKPEYMLSELLHRSNLAHSLPLIQQPPSYTAPSEFLRPCFVPDTPSFPGSKINFTLNSSFMPSSPQLQSVAQPMYFPMRGNHALNRSDKTNYSGILHRPVHGDKLYGRWADAHIRIALFIQHCKSTQRPQSPPVVSSSMFSASRLPIRPVVKRLNQGIYSSIPSLSIGPANYNSSRINIGSMNVNNRSAHLSQPPPLPPHHPATIYSMSSNNNGPPFPGSATSDLSFWGHLFNEFLNNLSKEFLNSTPDCKDAQLAILQNLYSQMSQMNPSLLGSFPKSLDFPSLISTVSSSRLLNSSPMPSGSSVNVSSLNFPLTNQSNFLPAFSSSCVRSTALPSSPTPMNVPLSSLSTNLPNNNDLKRRRTDSSSMEVNFNHLPSFPLRFPNLPRPPNFVPRATASHQHQQHSLPHAPPPAHSDMSSVAANLLNGFRLPESFFNLSHPVPPPPVPNDFTTYPFSSSASINASFLSNDKNLRSLNTITTTPNTSNSSNLVSINPW</sequence>
<gene>
    <name evidence="2" type="ORF">MN116_005841</name>
</gene>
<proteinExistence type="predicted"/>
<feature type="compositionally biased region" description="Polar residues" evidence="1">
    <location>
        <begin position="706"/>
        <end position="734"/>
    </location>
</feature>
<feature type="compositionally biased region" description="Polar residues" evidence="1">
    <location>
        <begin position="1185"/>
        <end position="1194"/>
    </location>
</feature>
<dbReference type="Proteomes" id="UP001292079">
    <property type="component" value="Unassembled WGS sequence"/>
</dbReference>
<evidence type="ECO:0000313" key="2">
    <source>
        <dbReference type="EMBL" id="KAK4470270.1"/>
    </source>
</evidence>